<evidence type="ECO:0000256" key="6">
    <source>
        <dbReference type="ARBA" id="ARBA00023242"/>
    </source>
</evidence>
<evidence type="ECO:0000256" key="5">
    <source>
        <dbReference type="ARBA" id="ARBA00023163"/>
    </source>
</evidence>
<keyword evidence="11" id="KW-1185">Reference proteome</keyword>
<keyword evidence="5 8" id="KW-0804">Transcription</keyword>
<dbReference type="Proteomes" id="UP000807025">
    <property type="component" value="Unassembled WGS sequence"/>
</dbReference>
<comment type="subcellular location">
    <subcellularLocation>
        <location evidence="1 8">Nucleus</location>
    </subcellularLocation>
</comment>
<dbReference type="InterPro" id="IPR019313">
    <property type="entry name" value="Mediator_Med17"/>
</dbReference>
<organism evidence="10 11">
    <name type="scientific">Pleurotus eryngii</name>
    <name type="common">Boletus of the steppes</name>
    <dbReference type="NCBI Taxonomy" id="5323"/>
    <lineage>
        <taxon>Eukaryota</taxon>
        <taxon>Fungi</taxon>
        <taxon>Dikarya</taxon>
        <taxon>Basidiomycota</taxon>
        <taxon>Agaricomycotina</taxon>
        <taxon>Agaricomycetes</taxon>
        <taxon>Agaricomycetidae</taxon>
        <taxon>Agaricales</taxon>
        <taxon>Pleurotineae</taxon>
        <taxon>Pleurotaceae</taxon>
        <taxon>Pleurotus</taxon>
    </lineage>
</organism>
<dbReference type="AlphaFoldDB" id="A0A9P5ZTC9"/>
<evidence type="ECO:0000256" key="8">
    <source>
        <dbReference type="RuleBase" id="RU364140"/>
    </source>
</evidence>
<evidence type="ECO:0000256" key="2">
    <source>
        <dbReference type="ARBA" id="ARBA00005635"/>
    </source>
</evidence>
<dbReference type="Pfam" id="PF10156">
    <property type="entry name" value="Med17"/>
    <property type="match status" value="1"/>
</dbReference>
<evidence type="ECO:0000313" key="10">
    <source>
        <dbReference type="EMBL" id="KAF9492808.1"/>
    </source>
</evidence>
<comment type="subunit">
    <text evidence="8">Component of the Mediator complex.</text>
</comment>
<comment type="similarity">
    <text evidence="2 8">Belongs to the Mediator complex subunit 17 family.</text>
</comment>
<evidence type="ECO:0000313" key="11">
    <source>
        <dbReference type="Proteomes" id="UP000807025"/>
    </source>
</evidence>
<sequence length="587" mass="64494">MQQNTWRDLRLSLERPYKNDNGESIPTLLDITPEGEFIYESKDPPSKALGENLKRVFLERGFDFFDRIRESGKLPHYELPQAKSDNIQPVAEGDEESSSKIMTPEELLKMRLELAQELSVAQGEMEVGKALLETILASSLIPSASAPSTSEPKPPPKLSTTIVTKPPPIPSIKAFNAQLTISSKDLALRNAADVFKAAADRMERSRVKGEKYWIDALKIRRANWGLIPAPLPFGAPTGKGADRTSKDFLISFGLEESLPMFKRRAVGRMPTIADAPAAGVLVFPQLSHLRLRVSLSFTDITTGNPVSAQNILDETDYSTINGSLRTAQQEVIEQEIFSFLVKEASNLPTATARVSERLIVLDAAHGMSLKFELVNAHTGTSIHGNRSTEDPFVVGKCDLIFYALHVLLIRAHGHLKRRRLGNTGTTSSSQGSQAETSLLQPILDMLQYEAFCLRLKAEVDAAVGALRHAGVATTLRCDPVGDTGVNLLKFLSDDQYKKLGGDMVLRIQDQHTLRMAMTSPAAMTVHLAQATIAIHTIPQFGRLLADELERCLLIQICELGDRLCGPANATWFVDFGKCVGKWEGCAL</sequence>
<dbReference type="PANTHER" id="PTHR13114:SF7">
    <property type="entry name" value="MEDIATOR OF RNA POLYMERASE II TRANSCRIPTION SUBUNIT 17"/>
    <property type="match status" value="1"/>
</dbReference>
<keyword evidence="8" id="KW-0010">Activator</keyword>
<evidence type="ECO:0000256" key="4">
    <source>
        <dbReference type="ARBA" id="ARBA00023015"/>
    </source>
</evidence>
<gene>
    <name evidence="8" type="primary">MED17</name>
    <name evidence="10" type="ORF">BDN71DRAFT_1396116</name>
</gene>
<feature type="region of interest" description="Disordered" evidence="9">
    <location>
        <begin position="143"/>
        <end position="165"/>
    </location>
</feature>
<comment type="caution">
    <text evidence="10">The sequence shown here is derived from an EMBL/GenBank/DDBJ whole genome shotgun (WGS) entry which is preliminary data.</text>
</comment>
<dbReference type="EMBL" id="MU154595">
    <property type="protein sequence ID" value="KAF9492808.1"/>
    <property type="molecule type" value="Genomic_DNA"/>
</dbReference>
<evidence type="ECO:0000256" key="1">
    <source>
        <dbReference type="ARBA" id="ARBA00004123"/>
    </source>
</evidence>
<dbReference type="GO" id="GO:0006357">
    <property type="term" value="P:regulation of transcription by RNA polymerase II"/>
    <property type="evidence" value="ECO:0007669"/>
    <property type="project" value="InterPro"/>
</dbReference>
<keyword evidence="6 8" id="KW-0539">Nucleus</keyword>
<keyword evidence="4 8" id="KW-0805">Transcription regulation</keyword>
<proteinExistence type="inferred from homology"/>
<accession>A0A9P5ZTC9</accession>
<dbReference type="GO" id="GO:0016592">
    <property type="term" value="C:mediator complex"/>
    <property type="evidence" value="ECO:0007669"/>
    <property type="project" value="InterPro"/>
</dbReference>
<evidence type="ECO:0000256" key="3">
    <source>
        <dbReference type="ARBA" id="ARBA00019610"/>
    </source>
</evidence>
<dbReference type="OrthoDB" id="10251234at2759"/>
<reference evidence="10" key="1">
    <citation type="submission" date="2020-11" db="EMBL/GenBank/DDBJ databases">
        <authorList>
            <consortium name="DOE Joint Genome Institute"/>
            <person name="Ahrendt S."/>
            <person name="Riley R."/>
            <person name="Andreopoulos W."/>
            <person name="Labutti K."/>
            <person name="Pangilinan J."/>
            <person name="Ruiz-Duenas F.J."/>
            <person name="Barrasa J.M."/>
            <person name="Sanchez-Garcia M."/>
            <person name="Camarero S."/>
            <person name="Miyauchi S."/>
            <person name="Serrano A."/>
            <person name="Linde D."/>
            <person name="Babiker R."/>
            <person name="Drula E."/>
            <person name="Ayuso-Fernandez I."/>
            <person name="Pacheco R."/>
            <person name="Padilla G."/>
            <person name="Ferreira P."/>
            <person name="Barriuso J."/>
            <person name="Kellner H."/>
            <person name="Castanera R."/>
            <person name="Alfaro M."/>
            <person name="Ramirez L."/>
            <person name="Pisabarro A.G."/>
            <person name="Kuo A."/>
            <person name="Tritt A."/>
            <person name="Lipzen A."/>
            <person name="He G."/>
            <person name="Yan M."/>
            <person name="Ng V."/>
            <person name="Cullen D."/>
            <person name="Martin F."/>
            <person name="Rosso M.-N."/>
            <person name="Henrissat B."/>
            <person name="Hibbett D."/>
            <person name="Martinez A.T."/>
            <person name="Grigoriev I.V."/>
        </authorList>
    </citation>
    <scope>NUCLEOTIDE SEQUENCE</scope>
    <source>
        <strain evidence="10">ATCC 90797</strain>
    </source>
</reference>
<name>A0A9P5ZTC9_PLEER</name>
<dbReference type="GO" id="GO:0070847">
    <property type="term" value="C:core mediator complex"/>
    <property type="evidence" value="ECO:0007669"/>
    <property type="project" value="TreeGrafter"/>
</dbReference>
<dbReference type="PANTHER" id="PTHR13114">
    <property type="entry name" value="MEDIATOR OF RNA POLYMERASE II TRANSCRIPTION SUBUNIT 17"/>
    <property type="match status" value="1"/>
</dbReference>
<evidence type="ECO:0000256" key="7">
    <source>
        <dbReference type="ARBA" id="ARBA00032014"/>
    </source>
</evidence>
<comment type="function">
    <text evidence="8">Component of the Mediator complex, a coactivator involved in the regulated transcription of nearly all RNA polymerase II-dependent genes. Mediator functions as a bridge to convey information from gene-specific regulatory proteins to the basal RNA polymerase II transcription machinery. Mediator is recruited to promoters by direct interactions with regulatory proteins and serves as a scaffold for the assembly of a functional preinitiation complex with RNA polymerase II and the general transcription factors.</text>
</comment>
<protein>
    <recommendedName>
        <fullName evidence="3 8">Mediator of RNA polymerase II transcription subunit 17</fullName>
    </recommendedName>
    <alternativeName>
        <fullName evidence="7 8">Mediator complex subunit 17</fullName>
    </alternativeName>
</protein>
<evidence type="ECO:0000256" key="9">
    <source>
        <dbReference type="SAM" id="MobiDB-lite"/>
    </source>
</evidence>
<dbReference type="GO" id="GO:0003712">
    <property type="term" value="F:transcription coregulator activity"/>
    <property type="evidence" value="ECO:0007669"/>
    <property type="project" value="InterPro"/>
</dbReference>